<dbReference type="FunFam" id="3.10.50.40:FF:000006">
    <property type="entry name" value="Peptidyl-prolyl cis-trans isomerase"/>
    <property type="match status" value="1"/>
</dbReference>
<evidence type="ECO:0000256" key="7">
    <source>
        <dbReference type="SAM" id="MobiDB-lite"/>
    </source>
</evidence>
<feature type="compositionally biased region" description="Low complexity" evidence="7">
    <location>
        <begin position="210"/>
        <end position="224"/>
    </location>
</feature>
<dbReference type="OrthoDB" id="280278at2"/>
<evidence type="ECO:0000256" key="1">
    <source>
        <dbReference type="ARBA" id="ARBA00000971"/>
    </source>
</evidence>
<dbReference type="EMBL" id="CP002480">
    <property type="protein sequence ID" value="ADW68460.1"/>
    <property type="molecule type" value="Genomic_DNA"/>
</dbReference>
<dbReference type="PROSITE" id="PS50059">
    <property type="entry name" value="FKBP_PPIASE"/>
    <property type="match status" value="1"/>
</dbReference>
<keyword evidence="3 5" id="KW-0697">Rotamase</keyword>
<dbReference type="SUPFAM" id="SSF54534">
    <property type="entry name" value="FKBP-like"/>
    <property type="match status" value="1"/>
</dbReference>
<keyword evidence="11" id="KW-1185">Reference proteome</keyword>
<dbReference type="InterPro" id="IPR046357">
    <property type="entry name" value="PPIase_dom_sf"/>
</dbReference>
<evidence type="ECO:0000313" key="10">
    <source>
        <dbReference type="EMBL" id="ADW68460.1"/>
    </source>
</evidence>
<dbReference type="Pfam" id="PF00254">
    <property type="entry name" value="FKBP_C"/>
    <property type="match status" value="1"/>
</dbReference>
<feature type="signal peptide" evidence="8">
    <location>
        <begin position="1"/>
        <end position="18"/>
    </location>
</feature>
<evidence type="ECO:0000256" key="4">
    <source>
        <dbReference type="ARBA" id="ARBA00023235"/>
    </source>
</evidence>
<sequence>MKLTPALVLLSLAAPALAQTAAKPAVHHSTTATHRAATGACADMPLLDAKIPKIAGCPKTLFALRYIDTLVGTGPLAMPLKLYTVNYTGYLLNGTKFDSSVDRKDPIVFPAGVHRVITGWDTGFEGMHVGGKRRLFIPYELAYGDAGKPPTIPAKSMLVFDVELIAQADFPQQPPPQPRPATATPPPASTKPADDGAKPATIPGADPTKPTTVTPPAGSAATPPATTPKP</sequence>
<name>E8WW77_GRATM</name>
<dbReference type="Proteomes" id="UP000000343">
    <property type="component" value="Chromosome"/>
</dbReference>
<dbReference type="STRING" id="1198114.AciX9_1401"/>
<dbReference type="KEGG" id="acm:AciX9_1401"/>
<evidence type="ECO:0000256" key="3">
    <source>
        <dbReference type="ARBA" id="ARBA00023110"/>
    </source>
</evidence>
<dbReference type="PANTHER" id="PTHR43811">
    <property type="entry name" value="FKBP-TYPE PEPTIDYL-PROLYL CIS-TRANS ISOMERASE FKPA"/>
    <property type="match status" value="1"/>
</dbReference>
<keyword evidence="4 5" id="KW-0413">Isomerase</keyword>
<keyword evidence="8" id="KW-0732">Signal</keyword>
<dbReference type="Gene3D" id="3.10.50.40">
    <property type="match status" value="1"/>
</dbReference>
<evidence type="ECO:0000256" key="2">
    <source>
        <dbReference type="ARBA" id="ARBA00006577"/>
    </source>
</evidence>
<evidence type="ECO:0000256" key="5">
    <source>
        <dbReference type="PROSITE-ProRule" id="PRU00277"/>
    </source>
</evidence>
<feature type="chain" id="PRO_5003230367" description="Peptidyl-prolyl cis-trans isomerase" evidence="8">
    <location>
        <begin position="19"/>
        <end position="230"/>
    </location>
</feature>
<dbReference type="InterPro" id="IPR001179">
    <property type="entry name" value="PPIase_FKBP_dom"/>
</dbReference>
<dbReference type="eggNOG" id="COG0545">
    <property type="taxonomic scope" value="Bacteria"/>
</dbReference>
<proteinExistence type="inferred from homology"/>
<feature type="compositionally biased region" description="Pro residues" evidence="7">
    <location>
        <begin position="172"/>
        <end position="189"/>
    </location>
</feature>
<feature type="region of interest" description="Disordered" evidence="7">
    <location>
        <begin position="170"/>
        <end position="230"/>
    </location>
</feature>
<accession>E8WW77</accession>
<evidence type="ECO:0000256" key="6">
    <source>
        <dbReference type="RuleBase" id="RU003915"/>
    </source>
</evidence>
<dbReference type="HOGENOM" id="CLU_013615_7_2_0"/>
<dbReference type="PANTHER" id="PTHR43811:SF19">
    <property type="entry name" value="39 KDA FK506-BINDING NUCLEAR PROTEIN"/>
    <property type="match status" value="1"/>
</dbReference>
<organism evidence="11">
    <name type="scientific">Granulicella tundricola (strain ATCC BAA-1859 / DSM 23138 / MP5ACTX9)</name>
    <dbReference type="NCBI Taxonomy" id="1198114"/>
    <lineage>
        <taxon>Bacteria</taxon>
        <taxon>Pseudomonadati</taxon>
        <taxon>Acidobacteriota</taxon>
        <taxon>Terriglobia</taxon>
        <taxon>Terriglobales</taxon>
        <taxon>Acidobacteriaceae</taxon>
        <taxon>Granulicella</taxon>
    </lineage>
</organism>
<evidence type="ECO:0000313" key="11">
    <source>
        <dbReference type="Proteomes" id="UP000000343"/>
    </source>
</evidence>
<dbReference type="GO" id="GO:0003755">
    <property type="term" value="F:peptidyl-prolyl cis-trans isomerase activity"/>
    <property type="evidence" value="ECO:0007669"/>
    <property type="project" value="UniProtKB-UniRule"/>
</dbReference>
<dbReference type="RefSeq" id="WP_013579782.1">
    <property type="nucleotide sequence ID" value="NC_015064.1"/>
</dbReference>
<gene>
    <name evidence="10" type="ordered locus">AciX9_1401</name>
</gene>
<evidence type="ECO:0000259" key="9">
    <source>
        <dbReference type="PROSITE" id="PS50059"/>
    </source>
</evidence>
<dbReference type="EC" id="5.2.1.8" evidence="6"/>
<comment type="catalytic activity">
    <reaction evidence="1 5 6">
        <text>[protein]-peptidylproline (omega=180) = [protein]-peptidylproline (omega=0)</text>
        <dbReference type="Rhea" id="RHEA:16237"/>
        <dbReference type="Rhea" id="RHEA-COMP:10747"/>
        <dbReference type="Rhea" id="RHEA-COMP:10748"/>
        <dbReference type="ChEBI" id="CHEBI:83833"/>
        <dbReference type="ChEBI" id="CHEBI:83834"/>
        <dbReference type="EC" id="5.2.1.8"/>
    </reaction>
</comment>
<protein>
    <recommendedName>
        <fullName evidence="6">Peptidyl-prolyl cis-trans isomerase</fullName>
        <ecNumber evidence="6">5.2.1.8</ecNumber>
    </recommendedName>
</protein>
<feature type="domain" description="PPIase FKBP-type" evidence="9">
    <location>
        <begin position="80"/>
        <end position="168"/>
    </location>
</feature>
<dbReference type="PaxDb" id="1198114-AciX9_1401"/>
<dbReference type="AlphaFoldDB" id="E8WW77"/>
<comment type="similarity">
    <text evidence="2 6">Belongs to the FKBP-type PPIase family.</text>
</comment>
<reference evidence="11" key="1">
    <citation type="submission" date="2011-01" db="EMBL/GenBank/DDBJ databases">
        <title>Complete sequence of chromosome of Acidobacterium sp. MP5ACTX9.</title>
        <authorList>
            <consortium name="US DOE Joint Genome Institute"/>
            <person name="Lucas S."/>
            <person name="Copeland A."/>
            <person name="Lapidus A."/>
            <person name="Cheng J.-F."/>
            <person name="Goodwin L."/>
            <person name="Pitluck S."/>
            <person name="Teshima H."/>
            <person name="Detter J.C."/>
            <person name="Han C."/>
            <person name="Tapia R."/>
            <person name="Land M."/>
            <person name="Hauser L."/>
            <person name="Kyrpides N."/>
            <person name="Ivanova N."/>
            <person name="Ovchinnikova G."/>
            <person name="Pagani I."/>
            <person name="Rawat S.R."/>
            <person name="Mannisto M."/>
            <person name="Haggblom M.M."/>
            <person name="Woyke T."/>
        </authorList>
    </citation>
    <scope>NUCLEOTIDE SEQUENCE [LARGE SCALE GENOMIC DNA]</scope>
    <source>
        <strain evidence="11">MP5ACTX9</strain>
    </source>
</reference>
<evidence type="ECO:0000256" key="8">
    <source>
        <dbReference type="SAM" id="SignalP"/>
    </source>
</evidence>